<dbReference type="EMBL" id="CP075865">
    <property type="protein sequence ID" value="QYS97552.1"/>
    <property type="molecule type" value="Genomic_DNA"/>
</dbReference>
<evidence type="ECO:0000313" key="2">
    <source>
        <dbReference type="EMBL" id="QYS97552.1"/>
    </source>
</evidence>
<feature type="signal peptide" evidence="1">
    <location>
        <begin position="1"/>
        <end position="23"/>
    </location>
</feature>
<organism evidence="2 3">
    <name type="scientific">Trichoderma simmonsii</name>
    <dbReference type="NCBI Taxonomy" id="1491479"/>
    <lineage>
        <taxon>Eukaryota</taxon>
        <taxon>Fungi</taxon>
        <taxon>Dikarya</taxon>
        <taxon>Ascomycota</taxon>
        <taxon>Pezizomycotina</taxon>
        <taxon>Sordariomycetes</taxon>
        <taxon>Hypocreomycetidae</taxon>
        <taxon>Hypocreales</taxon>
        <taxon>Hypocreaceae</taxon>
        <taxon>Trichoderma</taxon>
    </lineage>
</organism>
<reference evidence="2 3" key="1">
    <citation type="journal article" date="2021" name="BMC Genomics">
        <title>Telomere-to-telomere genome assembly of asparaginase-producing Trichoderma simmonsii.</title>
        <authorList>
            <person name="Chung D."/>
            <person name="Kwon Y.M."/>
            <person name="Yang Y."/>
        </authorList>
    </citation>
    <scope>NUCLEOTIDE SEQUENCE [LARGE SCALE GENOMIC DNA]</scope>
    <source>
        <strain evidence="2 3">GH-Sj1</strain>
    </source>
</reference>
<dbReference type="InterPro" id="IPR021851">
    <property type="entry name" value="DUF3455"/>
</dbReference>
<evidence type="ECO:0000256" key="1">
    <source>
        <dbReference type="SAM" id="SignalP"/>
    </source>
</evidence>
<gene>
    <name evidence="2" type="ORF">H0G86_004780</name>
</gene>
<dbReference type="Proteomes" id="UP000826661">
    <property type="component" value="Chromosome II"/>
</dbReference>
<evidence type="ECO:0008006" key="4">
    <source>
        <dbReference type="Google" id="ProtNLM"/>
    </source>
</evidence>
<name>A0A8G0L882_9HYPO</name>
<accession>A0A8G0L882</accession>
<sequence length="311" mass="32333">MSLASGSLCVLLITIPSFPSSFGGEIWISAQHPALFHLLSHSHLLHIKSTTTSAKMLSKSLLFLASAALALGTPVERTVSCRAPMPDPSLPLTGGAAELPPPPAGLELKVIALGLGIQNYSCASVGADAVSTGALAMFYDISLLYPESGPNSLTIEKFNQLPAFALNHHAIPLHFNDSTVGRVEVASPGASLKRPFTRAAALDLGEEYGKLPFLGHHFFNTDGAPTFILRRGSFNVVAAKKASVPAPGSADPGPMGTGAVAWLALDAANSKGATFVYRVETAGGNSHGCSKAAGQDSTSYAAQYWFYGPKS</sequence>
<feature type="chain" id="PRO_5034558179" description="Malate dehydrogenase" evidence="1">
    <location>
        <begin position="24"/>
        <end position="311"/>
    </location>
</feature>
<dbReference type="Pfam" id="PF11937">
    <property type="entry name" value="DUF3455"/>
    <property type="match status" value="1"/>
</dbReference>
<dbReference type="PANTHER" id="PTHR35567:SF3">
    <property type="entry name" value="MALATE DEHYDROGENASE"/>
    <property type="match status" value="1"/>
</dbReference>
<proteinExistence type="predicted"/>
<protein>
    <recommendedName>
        <fullName evidence="4">Malate dehydrogenase</fullName>
    </recommendedName>
</protein>
<dbReference type="PANTHER" id="PTHR35567">
    <property type="entry name" value="MALATE DEHYDROGENASE (AFU_ORTHOLOGUE AFUA_2G13800)"/>
    <property type="match status" value="1"/>
</dbReference>
<keyword evidence="3" id="KW-1185">Reference proteome</keyword>
<dbReference type="AlphaFoldDB" id="A0A8G0L882"/>
<keyword evidence="1" id="KW-0732">Signal</keyword>
<evidence type="ECO:0000313" key="3">
    <source>
        <dbReference type="Proteomes" id="UP000826661"/>
    </source>
</evidence>